<accession>A0A9J6FYT0</accession>
<dbReference type="VEuPathDB" id="VectorBase:HLOH_048273"/>
<evidence type="ECO:0000256" key="4">
    <source>
        <dbReference type="ARBA" id="ARBA00023180"/>
    </source>
</evidence>
<proteinExistence type="inferred from homology"/>
<dbReference type="GO" id="GO:0005886">
    <property type="term" value="C:plasma membrane"/>
    <property type="evidence" value="ECO:0007669"/>
    <property type="project" value="TreeGrafter"/>
</dbReference>
<keyword evidence="3" id="KW-0378">Hydrolase</keyword>
<dbReference type="InterPro" id="IPR029058">
    <property type="entry name" value="AB_hydrolase_fold"/>
</dbReference>
<dbReference type="OrthoDB" id="19653at2759"/>
<protein>
    <recommendedName>
        <fullName evidence="5">Carboxylesterase type B domain-containing protein</fullName>
    </recommendedName>
</protein>
<keyword evidence="4" id="KW-0325">Glycoprotein</keyword>
<comment type="caution">
    <text evidence="6">The sequence shown here is derived from an EMBL/GenBank/DDBJ whole genome shotgun (WGS) entry which is preliminary data.</text>
</comment>
<evidence type="ECO:0000256" key="1">
    <source>
        <dbReference type="ARBA" id="ARBA00005964"/>
    </source>
</evidence>
<name>A0A9J6FYT0_HAELO</name>
<dbReference type="PANTHER" id="PTHR43918:SF4">
    <property type="entry name" value="CARBOXYLIC ESTER HYDROLASE"/>
    <property type="match status" value="1"/>
</dbReference>
<reference evidence="6 7" key="1">
    <citation type="journal article" date="2020" name="Cell">
        <title>Large-Scale Comparative Analyses of Tick Genomes Elucidate Their Genetic Diversity and Vector Capacities.</title>
        <authorList>
            <consortium name="Tick Genome and Microbiome Consortium (TIGMIC)"/>
            <person name="Jia N."/>
            <person name="Wang J."/>
            <person name="Shi W."/>
            <person name="Du L."/>
            <person name="Sun Y."/>
            <person name="Zhan W."/>
            <person name="Jiang J.F."/>
            <person name="Wang Q."/>
            <person name="Zhang B."/>
            <person name="Ji P."/>
            <person name="Bell-Sakyi L."/>
            <person name="Cui X.M."/>
            <person name="Yuan T.T."/>
            <person name="Jiang B.G."/>
            <person name="Yang W.F."/>
            <person name="Lam T.T."/>
            <person name="Chang Q.C."/>
            <person name="Ding S.J."/>
            <person name="Wang X.J."/>
            <person name="Zhu J.G."/>
            <person name="Ruan X.D."/>
            <person name="Zhao L."/>
            <person name="Wei J.T."/>
            <person name="Ye R.Z."/>
            <person name="Que T.C."/>
            <person name="Du C.H."/>
            <person name="Zhou Y.H."/>
            <person name="Cheng J.X."/>
            <person name="Dai P.F."/>
            <person name="Guo W.B."/>
            <person name="Han X.H."/>
            <person name="Huang E.J."/>
            <person name="Li L.F."/>
            <person name="Wei W."/>
            <person name="Gao Y.C."/>
            <person name="Liu J.Z."/>
            <person name="Shao H.Z."/>
            <person name="Wang X."/>
            <person name="Wang C.C."/>
            <person name="Yang T.C."/>
            <person name="Huo Q.B."/>
            <person name="Li W."/>
            <person name="Chen H.Y."/>
            <person name="Chen S.E."/>
            <person name="Zhou L.G."/>
            <person name="Ni X.B."/>
            <person name="Tian J.H."/>
            <person name="Sheng Y."/>
            <person name="Liu T."/>
            <person name="Pan Y.S."/>
            <person name="Xia L.Y."/>
            <person name="Li J."/>
            <person name="Zhao F."/>
            <person name="Cao W.C."/>
        </authorList>
    </citation>
    <scope>NUCLEOTIDE SEQUENCE [LARGE SCALE GENOMIC DNA]</scope>
    <source>
        <strain evidence="6">HaeL-2018</strain>
    </source>
</reference>
<dbReference type="PANTHER" id="PTHR43918">
    <property type="entry name" value="ACETYLCHOLINESTERASE"/>
    <property type="match status" value="1"/>
</dbReference>
<gene>
    <name evidence="6" type="ORF">HPB48_021678</name>
</gene>
<dbReference type="GO" id="GO:0003990">
    <property type="term" value="F:acetylcholinesterase activity"/>
    <property type="evidence" value="ECO:0007669"/>
    <property type="project" value="TreeGrafter"/>
</dbReference>
<evidence type="ECO:0000259" key="5">
    <source>
        <dbReference type="Pfam" id="PF00135"/>
    </source>
</evidence>
<dbReference type="InterPro" id="IPR050654">
    <property type="entry name" value="AChE-related_enzymes"/>
</dbReference>
<dbReference type="Pfam" id="PF00135">
    <property type="entry name" value="COesterase"/>
    <property type="match status" value="1"/>
</dbReference>
<sequence length="133" mass="14699">MIALNEVIVVSANFRSAIFGVLEGDFEGAQRNVALWDQLLVMRWVRANIAGFGGDPELVTVIGNKVAWELGCGDTIEDLTTHPVQVLRWLRDNSAEDITSATENATMPRVFAFLPTFNTEYVPYLPAISTRKG</sequence>
<dbReference type="AlphaFoldDB" id="A0A9J6FYT0"/>
<dbReference type="GO" id="GO:0019695">
    <property type="term" value="P:choline metabolic process"/>
    <property type="evidence" value="ECO:0007669"/>
    <property type="project" value="TreeGrafter"/>
</dbReference>
<keyword evidence="7" id="KW-1185">Reference proteome</keyword>
<dbReference type="EMBL" id="JABSTR010000004">
    <property type="protein sequence ID" value="KAH9368019.1"/>
    <property type="molecule type" value="Genomic_DNA"/>
</dbReference>
<comment type="similarity">
    <text evidence="1">Belongs to the type-B carboxylesterase/lipase family.</text>
</comment>
<evidence type="ECO:0000313" key="6">
    <source>
        <dbReference type="EMBL" id="KAH9368019.1"/>
    </source>
</evidence>
<dbReference type="Gene3D" id="3.40.50.1820">
    <property type="entry name" value="alpha/beta hydrolase"/>
    <property type="match status" value="1"/>
</dbReference>
<dbReference type="GO" id="GO:0006581">
    <property type="term" value="P:acetylcholine catabolic process"/>
    <property type="evidence" value="ECO:0007669"/>
    <property type="project" value="TreeGrafter"/>
</dbReference>
<feature type="domain" description="Carboxylesterase type B" evidence="5">
    <location>
        <begin position="5"/>
        <end position="64"/>
    </location>
</feature>
<dbReference type="GO" id="GO:0005615">
    <property type="term" value="C:extracellular space"/>
    <property type="evidence" value="ECO:0007669"/>
    <property type="project" value="TreeGrafter"/>
</dbReference>
<evidence type="ECO:0000256" key="2">
    <source>
        <dbReference type="ARBA" id="ARBA00022487"/>
    </source>
</evidence>
<dbReference type="SUPFAM" id="SSF53474">
    <property type="entry name" value="alpha/beta-Hydrolases"/>
    <property type="match status" value="1"/>
</dbReference>
<dbReference type="Proteomes" id="UP000821853">
    <property type="component" value="Chromosome 2"/>
</dbReference>
<evidence type="ECO:0000256" key="3">
    <source>
        <dbReference type="ARBA" id="ARBA00022801"/>
    </source>
</evidence>
<keyword evidence="2" id="KW-0719">Serine esterase</keyword>
<organism evidence="6 7">
    <name type="scientific">Haemaphysalis longicornis</name>
    <name type="common">Bush tick</name>
    <dbReference type="NCBI Taxonomy" id="44386"/>
    <lineage>
        <taxon>Eukaryota</taxon>
        <taxon>Metazoa</taxon>
        <taxon>Ecdysozoa</taxon>
        <taxon>Arthropoda</taxon>
        <taxon>Chelicerata</taxon>
        <taxon>Arachnida</taxon>
        <taxon>Acari</taxon>
        <taxon>Parasitiformes</taxon>
        <taxon>Ixodida</taxon>
        <taxon>Ixodoidea</taxon>
        <taxon>Ixodidae</taxon>
        <taxon>Haemaphysalinae</taxon>
        <taxon>Haemaphysalis</taxon>
    </lineage>
</organism>
<evidence type="ECO:0000313" key="7">
    <source>
        <dbReference type="Proteomes" id="UP000821853"/>
    </source>
</evidence>
<dbReference type="InterPro" id="IPR002018">
    <property type="entry name" value="CarbesteraseB"/>
</dbReference>